<proteinExistence type="predicted"/>
<dbReference type="Gene3D" id="1.25.40.20">
    <property type="entry name" value="Ankyrin repeat-containing domain"/>
    <property type="match status" value="1"/>
</dbReference>
<accession>G9P550</accession>
<keyword evidence="2 3" id="KW-0040">ANK repeat</keyword>
<dbReference type="PROSITE" id="PS50297">
    <property type="entry name" value="ANK_REP_REGION"/>
    <property type="match status" value="1"/>
</dbReference>
<evidence type="ECO:0000256" key="1">
    <source>
        <dbReference type="ARBA" id="ARBA00022737"/>
    </source>
</evidence>
<evidence type="ECO:0000313" key="5">
    <source>
        <dbReference type="EMBL" id="EHK42076.1"/>
    </source>
</evidence>
<dbReference type="OMA" id="EAENVGW"/>
<dbReference type="PANTHER" id="PTHR24171">
    <property type="entry name" value="ANKYRIN REPEAT DOMAIN-CONTAINING PROTEIN 39-RELATED"/>
    <property type="match status" value="1"/>
</dbReference>
<dbReference type="AlphaFoldDB" id="G9P550"/>
<evidence type="ECO:0000256" key="2">
    <source>
        <dbReference type="ARBA" id="ARBA00023043"/>
    </source>
</evidence>
<evidence type="ECO:0000256" key="3">
    <source>
        <dbReference type="PROSITE-ProRule" id="PRU00023"/>
    </source>
</evidence>
<gene>
    <name evidence="5" type="ORF">TRIATDRAFT_134430</name>
</gene>
<dbReference type="OrthoDB" id="10057496at2759"/>
<feature type="region of interest" description="Disordered" evidence="4">
    <location>
        <begin position="157"/>
        <end position="187"/>
    </location>
</feature>
<dbReference type="eggNOG" id="KOG0504">
    <property type="taxonomic scope" value="Eukaryota"/>
</dbReference>
<dbReference type="PROSITE" id="PS50088">
    <property type="entry name" value="ANK_REPEAT"/>
    <property type="match status" value="1"/>
</dbReference>
<dbReference type="SUPFAM" id="SSF48403">
    <property type="entry name" value="Ankyrin repeat"/>
    <property type="match status" value="1"/>
</dbReference>
<dbReference type="Pfam" id="PF12796">
    <property type="entry name" value="Ank_2"/>
    <property type="match status" value="1"/>
</dbReference>
<keyword evidence="1" id="KW-0677">Repeat</keyword>
<comment type="caution">
    <text evidence="5">The sequence shown here is derived from an EMBL/GenBank/DDBJ whole genome shotgun (WGS) entry which is preliminary data.</text>
</comment>
<dbReference type="Proteomes" id="UP000005426">
    <property type="component" value="Unassembled WGS sequence"/>
</dbReference>
<organism evidence="5 6">
    <name type="scientific">Hypocrea atroviridis (strain ATCC 20476 / IMI 206040)</name>
    <name type="common">Trichoderma atroviride</name>
    <dbReference type="NCBI Taxonomy" id="452589"/>
    <lineage>
        <taxon>Eukaryota</taxon>
        <taxon>Fungi</taxon>
        <taxon>Dikarya</taxon>
        <taxon>Ascomycota</taxon>
        <taxon>Pezizomycotina</taxon>
        <taxon>Sordariomycetes</taxon>
        <taxon>Hypocreomycetidae</taxon>
        <taxon>Hypocreales</taxon>
        <taxon>Hypocreaceae</taxon>
        <taxon>Trichoderma</taxon>
    </lineage>
</organism>
<name>G9P550_HYPAI</name>
<feature type="compositionally biased region" description="Acidic residues" evidence="4">
    <location>
        <begin position="174"/>
        <end position="187"/>
    </location>
</feature>
<dbReference type="GeneID" id="25775411"/>
<dbReference type="KEGG" id="tatv:25775411"/>
<dbReference type="InterPro" id="IPR036770">
    <property type="entry name" value="Ankyrin_rpt-contain_sf"/>
</dbReference>
<reference evidence="5 6" key="1">
    <citation type="journal article" date="2011" name="Genome Biol.">
        <title>Comparative genome sequence analysis underscores mycoparasitism as the ancestral life style of Trichoderma.</title>
        <authorList>
            <person name="Kubicek C.P."/>
            <person name="Herrera-Estrella A."/>
            <person name="Seidl-Seiboth V."/>
            <person name="Martinez D.A."/>
            <person name="Druzhinina I.S."/>
            <person name="Thon M."/>
            <person name="Zeilinger S."/>
            <person name="Casas-Flores S."/>
            <person name="Horwitz B.A."/>
            <person name="Mukherjee P.K."/>
            <person name="Mukherjee M."/>
            <person name="Kredics L."/>
            <person name="Alcaraz L.D."/>
            <person name="Aerts A."/>
            <person name="Antal Z."/>
            <person name="Atanasova L."/>
            <person name="Cervantes-Badillo M.G."/>
            <person name="Challacombe J."/>
            <person name="Chertkov O."/>
            <person name="McCluskey K."/>
            <person name="Coulpier F."/>
            <person name="Deshpande N."/>
            <person name="von Doehren H."/>
            <person name="Ebbole D.J."/>
            <person name="Esquivel-Naranjo E.U."/>
            <person name="Fekete E."/>
            <person name="Flipphi M."/>
            <person name="Glaser F."/>
            <person name="Gomez-Rodriguez E.Y."/>
            <person name="Gruber S."/>
            <person name="Han C."/>
            <person name="Henrissat B."/>
            <person name="Hermosa R."/>
            <person name="Hernandez-Onate M."/>
            <person name="Karaffa L."/>
            <person name="Kosti I."/>
            <person name="Le Crom S."/>
            <person name="Lindquist E."/>
            <person name="Lucas S."/>
            <person name="Luebeck M."/>
            <person name="Luebeck P.S."/>
            <person name="Margeot A."/>
            <person name="Metz B."/>
            <person name="Misra M."/>
            <person name="Nevalainen H."/>
            <person name="Omann M."/>
            <person name="Packer N."/>
            <person name="Perrone G."/>
            <person name="Uresti-Rivera E.E."/>
            <person name="Salamov A."/>
            <person name="Schmoll M."/>
            <person name="Seiboth B."/>
            <person name="Shapiro H."/>
            <person name="Sukno S."/>
            <person name="Tamayo-Ramos J.A."/>
            <person name="Tisch D."/>
            <person name="Wiest A."/>
            <person name="Wilkinson H.H."/>
            <person name="Zhang M."/>
            <person name="Coutinho P.M."/>
            <person name="Kenerley C.M."/>
            <person name="Monte E."/>
            <person name="Baker S.E."/>
            <person name="Grigoriev I.V."/>
        </authorList>
    </citation>
    <scope>NUCLEOTIDE SEQUENCE [LARGE SCALE GENOMIC DNA]</scope>
    <source>
        <strain evidence="6">ATCC 20476 / IMI 206040</strain>
    </source>
</reference>
<evidence type="ECO:0000256" key="4">
    <source>
        <dbReference type="SAM" id="MobiDB-lite"/>
    </source>
</evidence>
<feature type="repeat" description="ANK" evidence="3">
    <location>
        <begin position="93"/>
        <end position="125"/>
    </location>
</feature>
<evidence type="ECO:0000313" key="6">
    <source>
        <dbReference type="Proteomes" id="UP000005426"/>
    </source>
</evidence>
<sequence>MAPNLTEEEIDDLVYFARVGEDADLTETLTALSEREKASPAEILLAAKDEGKSTTLHMAAGNGHLETVRKLIQYFDERPKEEKKTFLDDANEHGNTGMHWAALGGHLDIVKLLMEQGALPALANERNYVPLDLAYFNEHNDVAQFFLASAGMLEEKNQESGLNGAVEAVKLDEAEGQGEEENQASAS</sequence>
<protein>
    <submittedName>
        <fullName evidence="5">Uncharacterized protein</fullName>
    </submittedName>
</protein>
<dbReference type="InterPro" id="IPR002110">
    <property type="entry name" value="Ankyrin_rpt"/>
</dbReference>
<dbReference type="STRING" id="452589.G9P550"/>
<dbReference type="HOGENOM" id="CLU_000134_20_0_1"/>
<dbReference type="SMART" id="SM00248">
    <property type="entry name" value="ANK"/>
    <property type="match status" value="3"/>
</dbReference>
<keyword evidence="6" id="KW-1185">Reference proteome</keyword>
<dbReference type="EMBL" id="ABDG02000027">
    <property type="protein sequence ID" value="EHK42076.1"/>
    <property type="molecule type" value="Genomic_DNA"/>
</dbReference>